<dbReference type="SUPFAM" id="SSF144091">
    <property type="entry name" value="Rhomboid-like"/>
    <property type="match status" value="1"/>
</dbReference>
<feature type="transmembrane region" description="Helical" evidence="5">
    <location>
        <begin position="65"/>
        <end position="84"/>
    </location>
</feature>
<feature type="domain" description="Peptidase S54 rhomboid" evidence="6">
    <location>
        <begin position="58"/>
        <end position="192"/>
    </location>
</feature>
<dbReference type="InterPro" id="IPR022764">
    <property type="entry name" value="Peptidase_S54_rhomboid_dom"/>
</dbReference>
<accession>A0A0F0L0L6</accession>
<dbReference type="Proteomes" id="UP000033725">
    <property type="component" value="Unassembled WGS sequence"/>
</dbReference>
<feature type="transmembrane region" description="Helical" evidence="5">
    <location>
        <begin position="144"/>
        <end position="166"/>
    </location>
</feature>
<dbReference type="PANTHER" id="PTHR43066:SF5">
    <property type="entry name" value="RHOMBOID-LIKE PROTEIN 11, CHLOROPLASTIC-RELATED"/>
    <property type="match status" value="1"/>
</dbReference>
<evidence type="ECO:0000259" key="6">
    <source>
        <dbReference type="Pfam" id="PF01694"/>
    </source>
</evidence>
<dbReference type="OrthoDB" id="465874at2"/>
<dbReference type="GO" id="GO:0004252">
    <property type="term" value="F:serine-type endopeptidase activity"/>
    <property type="evidence" value="ECO:0007669"/>
    <property type="project" value="InterPro"/>
</dbReference>
<proteinExistence type="predicted"/>
<gene>
    <name evidence="7" type="ORF">RN51_00406</name>
</gene>
<feature type="transmembrane region" description="Helical" evidence="5">
    <location>
        <begin position="172"/>
        <end position="191"/>
    </location>
</feature>
<dbReference type="PANTHER" id="PTHR43066">
    <property type="entry name" value="RHOMBOID-RELATED PROTEIN"/>
    <property type="match status" value="1"/>
</dbReference>
<dbReference type="EMBL" id="JYIV01000014">
    <property type="protein sequence ID" value="KJL25900.1"/>
    <property type="molecule type" value="Genomic_DNA"/>
</dbReference>
<keyword evidence="3 5" id="KW-1133">Transmembrane helix</keyword>
<dbReference type="InterPro" id="IPR035952">
    <property type="entry name" value="Rhomboid-like_sf"/>
</dbReference>
<dbReference type="PATRIC" id="fig|82380.10.peg.404"/>
<evidence type="ECO:0000256" key="1">
    <source>
        <dbReference type="ARBA" id="ARBA00004141"/>
    </source>
</evidence>
<dbReference type="Gene3D" id="1.20.1540.10">
    <property type="entry name" value="Rhomboid-like"/>
    <property type="match status" value="1"/>
</dbReference>
<evidence type="ECO:0000313" key="8">
    <source>
        <dbReference type="Proteomes" id="UP000033725"/>
    </source>
</evidence>
<feature type="transmembrane region" description="Helical" evidence="5">
    <location>
        <begin position="20"/>
        <end position="45"/>
    </location>
</feature>
<name>A0A0F0L0L6_9MICO</name>
<reference evidence="7 8" key="1">
    <citation type="submission" date="2015-02" db="EMBL/GenBank/DDBJ databases">
        <title>Draft genome sequences of ten Microbacterium spp. with emphasis on heavy metal contaminated environments.</title>
        <authorList>
            <person name="Corretto E."/>
        </authorList>
    </citation>
    <scope>NUCLEOTIDE SEQUENCE [LARGE SCALE GENOMIC DNA]</scope>
    <source>
        <strain evidence="7 8">BEL163</strain>
    </source>
</reference>
<keyword evidence="2 5" id="KW-0812">Transmembrane</keyword>
<evidence type="ECO:0000256" key="2">
    <source>
        <dbReference type="ARBA" id="ARBA00022692"/>
    </source>
</evidence>
<dbReference type="RefSeq" id="WP_045262371.1">
    <property type="nucleotide sequence ID" value="NZ_JYIV01000014.1"/>
</dbReference>
<protein>
    <submittedName>
        <fullName evidence="7">Rhomboid family protein</fullName>
    </submittedName>
</protein>
<sequence>MTVTPPPQPQHPLGRFASPVLLLLVMWVVQFADAILPGSFTGFGLRSWDFSGLGGIVLGPLLHANWQHLIGNSVPFLVLGCLVAVEGARRFWAVTAIVAIVGGIGTWVFNAPGTLTVGASGLVFGYFGYVVMRVFAPGRVAHRILYAVIAVVVIGLYGGSMLAGVFGVAEGISWQAHLFGAIGGGMAAFIGRRARSPRGALPA</sequence>
<comment type="caution">
    <text evidence="7">The sequence shown here is derived from an EMBL/GenBank/DDBJ whole genome shotgun (WGS) entry which is preliminary data.</text>
</comment>
<dbReference type="Pfam" id="PF01694">
    <property type="entry name" value="Rhomboid"/>
    <property type="match status" value="1"/>
</dbReference>
<comment type="subcellular location">
    <subcellularLocation>
        <location evidence="1">Membrane</location>
        <topology evidence="1">Multi-pass membrane protein</topology>
    </subcellularLocation>
</comment>
<keyword evidence="4 5" id="KW-0472">Membrane</keyword>
<evidence type="ECO:0000256" key="3">
    <source>
        <dbReference type="ARBA" id="ARBA00022989"/>
    </source>
</evidence>
<evidence type="ECO:0000313" key="7">
    <source>
        <dbReference type="EMBL" id="KJL25900.1"/>
    </source>
</evidence>
<dbReference type="AlphaFoldDB" id="A0A0F0L0L6"/>
<dbReference type="GO" id="GO:0016020">
    <property type="term" value="C:membrane"/>
    <property type="evidence" value="ECO:0007669"/>
    <property type="project" value="UniProtKB-SubCell"/>
</dbReference>
<evidence type="ECO:0000256" key="5">
    <source>
        <dbReference type="SAM" id="Phobius"/>
    </source>
</evidence>
<evidence type="ECO:0000256" key="4">
    <source>
        <dbReference type="ARBA" id="ARBA00023136"/>
    </source>
</evidence>
<feature type="transmembrane region" description="Helical" evidence="5">
    <location>
        <begin position="91"/>
        <end position="109"/>
    </location>
</feature>
<organism evidence="7 8">
    <name type="scientific">Microbacterium oxydans</name>
    <dbReference type="NCBI Taxonomy" id="82380"/>
    <lineage>
        <taxon>Bacteria</taxon>
        <taxon>Bacillati</taxon>
        <taxon>Actinomycetota</taxon>
        <taxon>Actinomycetes</taxon>
        <taxon>Micrococcales</taxon>
        <taxon>Microbacteriaceae</taxon>
        <taxon>Microbacterium</taxon>
    </lineage>
</organism>
<feature type="transmembrane region" description="Helical" evidence="5">
    <location>
        <begin position="115"/>
        <end position="132"/>
    </location>
</feature>